<protein>
    <submittedName>
        <fullName evidence="3">Long-chain acyl-CoA synthetase</fullName>
    </submittedName>
</protein>
<comment type="caution">
    <text evidence="3">The sequence shown here is derived from an EMBL/GenBank/DDBJ whole genome shotgun (WGS) entry which is preliminary data.</text>
</comment>
<dbReference type="Pfam" id="PF00501">
    <property type="entry name" value="AMP-binding"/>
    <property type="match status" value="1"/>
</dbReference>
<keyword evidence="4" id="KW-1185">Reference proteome</keyword>
<evidence type="ECO:0000259" key="1">
    <source>
        <dbReference type="Pfam" id="PF00501"/>
    </source>
</evidence>
<feature type="domain" description="AMP-binding enzyme C-terminal" evidence="2">
    <location>
        <begin position="406"/>
        <end position="481"/>
    </location>
</feature>
<dbReference type="InterPro" id="IPR045851">
    <property type="entry name" value="AMP-bd_C_sf"/>
</dbReference>
<dbReference type="InterPro" id="IPR020845">
    <property type="entry name" value="AMP-binding_CS"/>
</dbReference>
<dbReference type="PANTHER" id="PTHR43767">
    <property type="entry name" value="LONG-CHAIN-FATTY-ACID--COA LIGASE"/>
    <property type="match status" value="1"/>
</dbReference>
<dbReference type="InterPro" id="IPR050237">
    <property type="entry name" value="ATP-dep_AMP-bd_enzyme"/>
</dbReference>
<dbReference type="GO" id="GO:0016878">
    <property type="term" value="F:acid-thiol ligase activity"/>
    <property type="evidence" value="ECO:0007669"/>
    <property type="project" value="UniProtKB-ARBA"/>
</dbReference>
<reference evidence="3 4" key="1">
    <citation type="submission" date="2018-05" db="EMBL/GenBank/DDBJ databases">
        <title>Genomic Encyclopedia of Type Strains, Phase III (KMG-III): the genomes of soil and plant-associated and newly described type strains.</title>
        <authorList>
            <person name="Whitman W."/>
        </authorList>
    </citation>
    <scope>NUCLEOTIDE SEQUENCE [LARGE SCALE GENOMIC DNA]</scope>
    <source>
        <strain evidence="3 4">CECT 5696</strain>
    </source>
</reference>
<organism evidence="3 4">
    <name type="scientific">Paenibacillus cellulosilyticus</name>
    <dbReference type="NCBI Taxonomy" id="375489"/>
    <lineage>
        <taxon>Bacteria</taxon>
        <taxon>Bacillati</taxon>
        <taxon>Bacillota</taxon>
        <taxon>Bacilli</taxon>
        <taxon>Bacillales</taxon>
        <taxon>Paenibacillaceae</taxon>
        <taxon>Paenibacillus</taxon>
    </lineage>
</organism>
<dbReference type="Proteomes" id="UP000246635">
    <property type="component" value="Unassembled WGS sequence"/>
</dbReference>
<dbReference type="InterPro" id="IPR042099">
    <property type="entry name" value="ANL_N_sf"/>
</dbReference>
<evidence type="ECO:0000313" key="4">
    <source>
        <dbReference type="Proteomes" id="UP000246635"/>
    </source>
</evidence>
<accession>A0A2V2YQJ3</accession>
<dbReference type="Gene3D" id="3.30.300.30">
    <property type="match status" value="1"/>
</dbReference>
<dbReference type="PANTHER" id="PTHR43767:SF1">
    <property type="entry name" value="NONRIBOSOMAL PEPTIDE SYNTHASE PES1 (EUROFUNG)-RELATED"/>
    <property type="match status" value="1"/>
</dbReference>
<dbReference type="InterPro" id="IPR000873">
    <property type="entry name" value="AMP-dep_synth/lig_dom"/>
</dbReference>
<dbReference type="SUPFAM" id="SSF56801">
    <property type="entry name" value="Acetyl-CoA synthetase-like"/>
    <property type="match status" value="1"/>
</dbReference>
<proteinExistence type="predicted"/>
<evidence type="ECO:0000259" key="2">
    <source>
        <dbReference type="Pfam" id="PF13193"/>
    </source>
</evidence>
<dbReference type="AlphaFoldDB" id="A0A2V2YQJ3"/>
<dbReference type="OrthoDB" id="9762242at2"/>
<sequence>MTIIERLFMEACDRKEQIILQDIKQHWTYAEVMTEAYLIALYINKNFDLESGSHIAVYTNNEPLFIFAALGIQFCGYVLVPIPYSASKTEIENILHASDAKLVISKFAQPSHLNCDIPWVTAQDISQESMPSFESISVMDQSDPNQCAILLPTSGTTGKSKIVMLSHRNVLTNALAHGKKLGYTDQDSFLVTMPAHFSSTIVTQLISCMLYGTRIILISLPLLPRTAFKLFQNKAVTAFSAVPTQLIHFISEFHQTQNWSPFDSIKFIVISGAAVPAKLVDNLRNVFPTADIIQTYGLTEASPRVSMMERGDRCLSCGSPISDVSIRIVDEEENEVEGAAIGEIWVKGPNVMLGYYNNKELTDETIVDGWLKTGDLGYWNEAGCLILTGRKKNIIISGGMNIHPEEIEEFLYGIQEIEEVIVVGVHDDLLGEVPIAFVKAFEECLVDIDALKKHCNLHLSSYKVPRQWRIINEIPKTKTGKLDRASTKCLLLNEICY</sequence>
<dbReference type="PROSITE" id="PS00455">
    <property type="entry name" value="AMP_BINDING"/>
    <property type="match status" value="1"/>
</dbReference>
<feature type="domain" description="AMP-dependent synthetase/ligase" evidence="1">
    <location>
        <begin position="16"/>
        <end position="356"/>
    </location>
</feature>
<dbReference type="EMBL" id="QGTQ01000015">
    <property type="protein sequence ID" value="PWV99288.1"/>
    <property type="molecule type" value="Genomic_DNA"/>
</dbReference>
<name>A0A2V2YQJ3_9BACL</name>
<evidence type="ECO:0000313" key="3">
    <source>
        <dbReference type="EMBL" id="PWV99288.1"/>
    </source>
</evidence>
<dbReference type="InterPro" id="IPR025110">
    <property type="entry name" value="AMP-bd_C"/>
</dbReference>
<dbReference type="RefSeq" id="WP_110045294.1">
    <property type="nucleotide sequence ID" value="NZ_CP054612.1"/>
</dbReference>
<dbReference type="Gene3D" id="3.40.50.12780">
    <property type="entry name" value="N-terminal domain of ligase-like"/>
    <property type="match status" value="1"/>
</dbReference>
<gene>
    <name evidence="3" type="ORF">DFQ01_1154</name>
</gene>
<dbReference type="Pfam" id="PF13193">
    <property type="entry name" value="AMP-binding_C"/>
    <property type="match status" value="1"/>
</dbReference>